<organism evidence="10 11">
    <name type="scientific">Methylosinus trichosporium (strain ATCC 35070 / NCIMB 11131 / UNIQEM 75 / OB3b)</name>
    <dbReference type="NCBI Taxonomy" id="595536"/>
    <lineage>
        <taxon>Bacteria</taxon>
        <taxon>Pseudomonadati</taxon>
        <taxon>Pseudomonadota</taxon>
        <taxon>Alphaproteobacteria</taxon>
        <taxon>Hyphomicrobiales</taxon>
        <taxon>Methylocystaceae</taxon>
        <taxon>Methylosinus</taxon>
    </lineage>
</organism>
<dbReference type="InterPro" id="IPR025993">
    <property type="entry name" value="Ceramide_glucosylTrfase"/>
</dbReference>
<evidence type="ECO:0000256" key="3">
    <source>
        <dbReference type="ARBA" id="ARBA00004991"/>
    </source>
</evidence>
<comment type="pathway">
    <text evidence="3">Sphingolipid metabolism.</text>
</comment>
<sequence length="378" mass="41524">MIAAYACAALCAAMVSLNLAAIAIAGAKCRARPRTLPVPPGAPPVSIVRPLRGLETFSEETLGSSFMLDYPSYEVLFCVQCANDPVIGLVEKLIAAHPHVPARLLVGDDYVSANPKLNNCVKGWDAARHAWVVLADSNALLPPDYIQTMLAAFRDDTALVISMPIGSRPQGFWAEVECAFLNTFQARWQYGAEAVGIGFAQGKNMMWRREVLERAGGIRALGAEIAEDAASTKIIRAQKMKVRLVDMPFEQPLGHRTAHEVYSRHVRWARLRRVTFPAYFAPEFMNGSFAPVLTGAYAAHLLDVNVPLVVVALLATLYGAELALARVAGWRLSWRSPFAQLTRDILLPVMFVDACLFDDFVWHGNAMTVREQEEQTTG</sequence>
<keyword evidence="8" id="KW-0472">Membrane</keyword>
<dbReference type="Proteomes" id="UP000230709">
    <property type="component" value="Chromosome"/>
</dbReference>
<accession>A0A2D2D5R0</accession>
<evidence type="ECO:0000313" key="10">
    <source>
        <dbReference type="EMBL" id="ATQ70302.1"/>
    </source>
</evidence>
<evidence type="ECO:0000256" key="9">
    <source>
        <dbReference type="SAM" id="SignalP"/>
    </source>
</evidence>
<keyword evidence="5 10" id="KW-0808">Transferase</keyword>
<dbReference type="CDD" id="cd02520">
    <property type="entry name" value="Glucosylceramide_synthase"/>
    <property type="match status" value="1"/>
</dbReference>
<dbReference type="GO" id="GO:0006679">
    <property type="term" value="P:glucosylceramide biosynthetic process"/>
    <property type="evidence" value="ECO:0007669"/>
    <property type="project" value="TreeGrafter"/>
</dbReference>
<dbReference type="STRING" id="595536.GCA_000178815_03349"/>
<evidence type="ECO:0000256" key="8">
    <source>
        <dbReference type="ARBA" id="ARBA00023136"/>
    </source>
</evidence>
<dbReference type="PANTHER" id="PTHR12726:SF0">
    <property type="entry name" value="CERAMIDE GLUCOSYLTRANSFERASE"/>
    <property type="match status" value="1"/>
</dbReference>
<name>A0A2D2D5R0_METT3</name>
<evidence type="ECO:0000256" key="5">
    <source>
        <dbReference type="ARBA" id="ARBA00022679"/>
    </source>
</evidence>
<dbReference type="EMBL" id="CP023737">
    <property type="protein sequence ID" value="ATQ70302.1"/>
    <property type="molecule type" value="Genomic_DNA"/>
</dbReference>
<comment type="subcellular location">
    <subcellularLocation>
        <location evidence="1">Membrane</location>
        <topology evidence="1">Multi-pass membrane protein</topology>
    </subcellularLocation>
</comment>
<dbReference type="KEGG" id="mtw:CQW49_09025"/>
<dbReference type="SUPFAM" id="SSF53448">
    <property type="entry name" value="Nucleotide-diphospho-sugar transferases"/>
    <property type="match status" value="1"/>
</dbReference>
<feature type="chain" id="PRO_5013675903" evidence="9">
    <location>
        <begin position="21"/>
        <end position="378"/>
    </location>
</feature>
<feature type="signal peptide" evidence="9">
    <location>
        <begin position="1"/>
        <end position="20"/>
    </location>
</feature>
<comment type="pathway">
    <text evidence="2">Lipid metabolism; sphingolipid metabolism.</text>
</comment>
<evidence type="ECO:0000256" key="6">
    <source>
        <dbReference type="ARBA" id="ARBA00022692"/>
    </source>
</evidence>
<evidence type="ECO:0000256" key="1">
    <source>
        <dbReference type="ARBA" id="ARBA00004141"/>
    </source>
</evidence>
<evidence type="ECO:0000256" key="4">
    <source>
        <dbReference type="ARBA" id="ARBA00022676"/>
    </source>
</evidence>
<dbReference type="GO" id="GO:0016020">
    <property type="term" value="C:membrane"/>
    <property type="evidence" value="ECO:0007669"/>
    <property type="project" value="UniProtKB-SubCell"/>
</dbReference>
<protein>
    <submittedName>
        <fullName evidence="10">Ceramide glucosyltransferase</fullName>
    </submittedName>
</protein>
<keyword evidence="4" id="KW-0328">Glycosyltransferase</keyword>
<keyword evidence="6" id="KW-0812">Transmembrane</keyword>
<evidence type="ECO:0000256" key="2">
    <source>
        <dbReference type="ARBA" id="ARBA00004760"/>
    </source>
</evidence>
<reference evidence="11" key="1">
    <citation type="submission" date="2017-10" db="EMBL/GenBank/DDBJ databases">
        <title>Completed PacBio SMRT sequence of Methylosinus trichosporium OB3b reveals presence of a third large plasmid.</title>
        <authorList>
            <person name="Charles T.C."/>
            <person name="Lynch M.D.J."/>
            <person name="Heil J.R."/>
            <person name="Cheng J."/>
        </authorList>
    </citation>
    <scope>NUCLEOTIDE SEQUENCE [LARGE SCALE GENOMIC DNA]</scope>
    <source>
        <strain evidence="11">OB3b</strain>
    </source>
</reference>
<keyword evidence="9" id="KW-0732">Signal</keyword>
<dbReference type="Pfam" id="PF13506">
    <property type="entry name" value="Glyco_transf_21"/>
    <property type="match status" value="1"/>
</dbReference>
<dbReference type="Gene3D" id="3.90.550.10">
    <property type="entry name" value="Spore Coat Polysaccharide Biosynthesis Protein SpsA, Chain A"/>
    <property type="match status" value="1"/>
</dbReference>
<dbReference type="InterPro" id="IPR029044">
    <property type="entry name" value="Nucleotide-diphossugar_trans"/>
</dbReference>
<keyword evidence="11" id="KW-1185">Reference proteome</keyword>
<proteinExistence type="predicted"/>
<keyword evidence="7" id="KW-1133">Transmembrane helix</keyword>
<dbReference type="PANTHER" id="PTHR12726">
    <property type="entry name" value="CERAMIDE GLUCOSYLTRANSFERASE"/>
    <property type="match status" value="1"/>
</dbReference>
<gene>
    <name evidence="10" type="ORF">CQW49_09025</name>
</gene>
<dbReference type="AlphaFoldDB" id="A0A2D2D5R0"/>
<evidence type="ECO:0000256" key="7">
    <source>
        <dbReference type="ARBA" id="ARBA00022989"/>
    </source>
</evidence>
<dbReference type="RefSeq" id="WP_024749821.1">
    <property type="nucleotide sequence ID" value="NZ_ADVE02000001.1"/>
</dbReference>
<evidence type="ECO:0000313" key="11">
    <source>
        <dbReference type="Proteomes" id="UP000230709"/>
    </source>
</evidence>
<dbReference type="GO" id="GO:0008120">
    <property type="term" value="F:ceramide glucosyltransferase activity"/>
    <property type="evidence" value="ECO:0007669"/>
    <property type="project" value="TreeGrafter"/>
</dbReference>